<keyword evidence="2" id="KW-0488">Methylation</keyword>
<evidence type="ECO:0000313" key="9">
    <source>
        <dbReference type="EMBL" id="CAB4925876.1"/>
    </source>
</evidence>
<dbReference type="PANTHER" id="PTHR43804">
    <property type="entry name" value="LD18447P"/>
    <property type="match status" value="1"/>
</dbReference>
<evidence type="ECO:0000313" key="10">
    <source>
        <dbReference type="EMBL" id="CAB4972228.1"/>
    </source>
</evidence>
<dbReference type="EMBL" id="CAEZYF010000008">
    <property type="protein sequence ID" value="CAB4723059.1"/>
    <property type="molecule type" value="Genomic_DNA"/>
</dbReference>
<evidence type="ECO:0000256" key="1">
    <source>
        <dbReference type="ARBA" id="ARBA00010835"/>
    </source>
</evidence>
<dbReference type="AlphaFoldDB" id="A0A6J6Y5K7"/>
<dbReference type="SUPFAM" id="SSF75620">
    <property type="entry name" value="Release factor"/>
    <property type="match status" value="1"/>
</dbReference>
<dbReference type="InterPro" id="IPR000352">
    <property type="entry name" value="Pep_chain_release_fac_I"/>
</dbReference>
<sequence length="354" mass="39516">MFDRLKSLEDEFVSLEASLSDPELASDQTKLREVTRRYKDLTPVVDCIRRHKVLLADAEAARELLAVAEDDERAVWKQELAENEAALEALEEELRLLMLPKDPNDGRNVIMEIRGAEGGEEANLFARDLYDMYRAYANAKGWTVEVLSSDDSDLGGVNQVTMMVKGDTSWGRLKFEGGTHRVQRVPITESQGRIHTSSATVLVLPEAEEVEVHIDDKDLDVDVYRSSGAGGQSVNTTDSAVRITHKPTGVVVTMQDERSQIQNRARAMIVLRARLLKLAEDQQNAAQSVERRSQVGAGGRGEKIRTYNFKENRLTDHRIGFTIYRLQDVLAGDLDETIDALTADERAKQLAGHA</sequence>
<keyword evidence="3" id="KW-0648">Protein biosynthesis</keyword>
<evidence type="ECO:0000313" key="6">
    <source>
        <dbReference type="EMBL" id="CAB4723059.1"/>
    </source>
</evidence>
<dbReference type="EMBL" id="CAFAAV010000010">
    <property type="protein sequence ID" value="CAB4803294.1"/>
    <property type="molecule type" value="Genomic_DNA"/>
</dbReference>
<dbReference type="InterPro" id="IPR004373">
    <property type="entry name" value="RF-1"/>
</dbReference>
<dbReference type="InterPro" id="IPR045853">
    <property type="entry name" value="Pep_chain_release_fac_I_sf"/>
</dbReference>
<organism evidence="7">
    <name type="scientific">freshwater metagenome</name>
    <dbReference type="NCBI Taxonomy" id="449393"/>
    <lineage>
        <taxon>unclassified sequences</taxon>
        <taxon>metagenomes</taxon>
        <taxon>ecological metagenomes</taxon>
    </lineage>
</organism>
<dbReference type="Gene3D" id="6.10.140.1950">
    <property type="match status" value="1"/>
</dbReference>
<protein>
    <submittedName>
        <fullName evidence="7">Unannotated protein</fullName>
    </submittedName>
</protein>
<dbReference type="SMART" id="SM00937">
    <property type="entry name" value="PCRF"/>
    <property type="match status" value="1"/>
</dbReference>
<evidence type="ECO:0000256" key="2">
    <source>
        <dbReference type="ARBA" id="ARBA00022481"/>
    </source>
</evidence>
<dbReference type="InterPro" id="IPR005139">
    <property type="entry name" value="PCRF"/>
</dbReference>
<dbReference type="Pfam" id="PF03462">
    <property type="entry name" value="PCRF"/>
    <property type="match status" value="1"/>
</dbReference>
<dbReference type="FunFam" id="3.30.70.1660:FF:000002">
    <property type="entry name" value="Peptide chain release factor 1"/>
    <property type="match status" value="1"/>
</dbReference>
<dbReference type="EMBL" id="CAFBMT010000005">
    <property type="protein sequence ID" value="CAB4925876.1"/>
    <property type="molecule type" value="Genomic_DNA"/>
</dbReference>
<evidence type="ECO:0000259" key="4">
    <source>
        <dbReference type="PROSITE" id="PS00745"/>
    </source>
</evidence>
<evidence type="ECO:0000313" key="8">
    <source>
        <dbReference type="EMBL" id="CAB4850311.1"/>
    </source>
</evidence>
<proteinExistence type="inferred from homology"/>
<dbReference type="Gene3D" id="3.30.160.20">
    <property type="match status" value="1"/>
</dbReference>
<dbReference type="PANTHER" id="PTHR43804:SF7">
    <property type="entry name" value="LD18447P"/>
    <property type="match status" value="1"/>
</dbReference>
<accession>A0A6J6Y5K7</accession>
<evidence type="ECO:0000313" key="5">
    <source>
        <dbReference type="EMBL" id="CAB4363358.1"/>
    </source>
</evidence>
<dbReference type="PROSITE" id="PS00745">
    <property type="entry name" value="RF_PROK_I"/>
    <property type="match status" value="1"/>
</dbReference>
<dbReference type="EMBL" id="CAESGF010000005">
    <property type="protein sequence ID" value="CAB4363358.1"/>
    <property type="molecule type" value="Genomic_DNA"/>
</dbReference>
<dbReference type="EMBL" id="CAFBIY010000051">
    <property type="protein sequence ID" value="CAB4850311.1"/>
    <property type="molecule type" value="Genomic_DNA"/>
</dbReference>
<dbReference type="FunFam" id="3.30.160.20:FF:000004">
    <property type="entry name" value="Peptide chain release factor 1"/>
    <property type="match status" value="1"/>
</dbReference>
<dbReference type="EMBL" id="CAFBOL010000003">
    <property type="protein sequence ID" value="CAB4972228.1"/>
    <property type="molecule type" value="Genomic_DNA"/>
</dbReference>
<dbReference type="GO" id="GO:0005737">
    <property type="term" value="C:cytoplasm"/>
    <property type="evidence" value="ECO:0007669"/>
    <property type="project" value="UniProtKB-ARBA"/>
</dbReference>
<dbReference type="HAMAP" id="MF_00093">
    <property type="entry name" value="Rel_fac_1"/>
    <property type="match status" value="1"/>
</dbReference>
<dbReference type="NCBIfam" id="TIGR00019">
    <property type="entry name" value="prfA"/>
    <property type="match status" value="1"/>
</dbReference>
<dbReference type="InterPro" id="IPR050057">
    <property type="entry name" value="Prokaryotic/Mito_RF"/>
</dbReference>
<comment type="similarity">
    <text evidence="1">Belongs to the prokaryotic/mitochondrial release factor family.</text>
</comment>
<name>A0A6J6Y5K7_9ZZZZ</name>
<dbReference type="Pfam" id="PF00472">
    <property type="entry name" value="RF-1"/>
    <property type="match status" value="1"/>
</dbReference>
<feature type="domain" description="Prokaryotic-type class I peptide chain release factors" evidence="4">
    <location>
        <begin position="225"/>
        <end position="241"/>
    </location>
</feature>
<evidence type="ECO:0000313" key="7">
    <source>
        <dbReference type="EMBL" id="CAB4803294.1"/>
    </source>
</evidence>
<dbReference type="NCBIfam" id="NF001859">
    <property type="entry name" value="PRK00591.1"/>
    <property type="match status" value="1"/>
</dbReference>
<dbReference type="GO" id="GO:0016149">
    <property type="term" value="F:translation release factor activity, codon specific"/>
    <property type="evidence" value="ECO:0007669"/>
    <property type="project" value="InterPro"/>
</dbReference>
<reference evidence="7" key="1">
    <citation type="submission" date="2020-05" db="EMBL/GenBank/DDBJ databases">
        <authorList>
            <person name="Chiriac C."/>
            <person name="Salcher M."/>
            <person name="Ghai R."/>
            <person name="Kavagutti S V."/>
        </authorList>
    </citation>
    <scope>NUCLEOTIDE SEQUENCE</scope>
</reference>
<dbReference type="Gene3D" id="3.30.70.1660">
    <property type="match status" value="1"/>
</dbReference>
<gene>
    <name evidence="6" type="ORF">UFOPK2656_01517</name>
    <name evidence="7" type="ORF">UFOPK3099_00247</name>
    <name evidence="8" type="ORF">UFOPK3267_01146</name>
    <name evidence="9" type="ORF">UFOPK3651_01161</name>
    <name evidence="10" type="ORF">UFOPK3931_00226</name>
    <name evidence="5" type="ORF">UFOPK4189_01138</name>
</gene>
<evidence type="ECO:0000256" key="3">
    <source>
        <dbReference type="ARBA" id="ARBA00022917"/>
    </source>
</evidence>